<feature type="compositionally biased region" description="Basic residues" evidence="2">
    <location>
        <begin position="341"/>
        <end position="351"/>
    </location>
</feature>
<feature type="region of interest" description="Disordered" evidence="2">
    <location>
        <begin position="1"/>
        <end position="212"/>
    </location>
</feature>
<protein>
    <submittedName>
        <fullName evidence="3">Uncharacterized protein</fullName>
    </submittedName>
</protein>
<reference evidence="3" key="1">
    <citation type="submission" date="2022-07" db="EMBL/GenBank/DDBJ databases">
        <title>Genome analysis of Parmales, a sister group of diatoms, reveals the evolutionary specialization of diatoms from phago-mixotrophs to photoautotrophs.</title>
        <authorList>
            <person name="Ban H."/>
            <person name="Sato S."/>
            <person name="Yoshikawa S."/>
            <person name="Kazumasa Y."/>
            <person name="Nakamura Y."/>
            <person name="Ichinomiya M."/>
            <person name="Saitoh K."/>
            <person name="Sato N."/>
            <person name="Blanc-Mathieu R."/>
            <person name="Endo H."/>
            <person name="Kuwata A."/>
            <person name="Ogata H."/>
        </authorList>
    </citation>
    <scope>NUCLEOTIDE SEQUENCE</scope>
</reference>
<dbReference type="EMBL" id="BRXZ01000295">
    <property type="protein sequence ID" value="GMI09065.1"/>
    <property type="molecule type" value="Genomic_DNA"/>
</dbReference>
<keyword evidence="4" id="KW-1185">Reference proteome</keyword>
<evidence type="ECO:0000313" key="3">
    <source>
        <dbReference type="EMBL" id="GMI09065.1"/>
    </source>
</evidence>
<feature type="compositionally biased region" description="Low complexity" evidence="2">
    <location>
        <begin position="227"/>
        <end position="246"/>
    </location>
</feature>
<feature type="compositionally biased region" description="Basic residues" evidence="2">
    <location>
        <begin position="900"/>
        <end position="910"/>
    </location>
</feature>
<feature type="compositionally biased region" description="Polar residues" evidence="2">
    <location>
        <begin position="251"/>
        <end position="261"/>
    </location>
</feature>
<accession>A0A9W7KRL3</accession>
<feature type="compositionally biased region" description="Polar residues" evidence="2">
    <location>
        <begin position="362"/>
        <end position="374"/>
    </location>
</feature>
<name>A0A9W7KRL3_9STRA</name>
<organism evidence="3 4">
    <name type="scientific">Triparma retinervis</name>
    <dbReference type="NCBI Taxonomy" id="2557542"/>
    <lineage>
        <taxon>Eukaryota</taxon>
        <taxon>Sar</taxon>
        <taxon>Stramenopiles</taxon>
        <taxon>Ochrophyta</taxon>
        <taxon>Bolidophyceae</taxon>
        <taxon>Parmales</taxon>
        <taxon>Triparmaceae</taxon>
        <taxon>Triparma</taxon>
    </lineage>
</organism>
<sequence length="1061" mass="114144">MTESPASTCSVNQEDEDHTMGPASNPFSALGTPGSVASADDSIISTGKRTSKRLKRQSLSVIQQSSSSSKSLLPTSGKKEKKRRKSLSNEAIDFGPSAEEEQEDLPPMAGDDLPPLAGSPTPPPKSKKSNARRMSSIGPAKSDRRQTAESTDLRDLMATLQNSARRGTMDSFNTARDSMVSTPGDPNLGTAEKAKKKKEKKNNRRLTADGADLESLLAGLNDEAAASDTFHDASSSSSPQVAFASAPTPIPTNSSFGSPNLSISLTDVSNASSANTSVSSRVPTPHAKFANSSSTELDDEDEDVPPLPSSPIEPPKRTRSKRAASLGGAAQTQPKGILNKNKGKKRKKGRKSVAFGSPQAAEFNSSSPSASLTPMPTEAAKLKYIVPDNSMMSESSADTSTASASMMNITADSNNGNFESSDHHDGEDDNTVELEGDINALMTSVSQGHGTNEMDEDENTVELEGDISTLLANAVNSSPSPLLNSSCASADTVEADTTVELEGDLSQLLSAVTNTTNTLRRLSGESGGNLASATKSSPTAHHVNLALVTSPNSSFDAMMAAANNMPMVDLSKVKLDVCCKEIVNFCERGETKSFAQLVQEIESKLLDACYKSQTITPPITASPGKKNKKLTFSNNFVMGVVDEVLGACAEEVTAKMSETRSGGSKILSDIKAHNPDMLKTIQLGIRRSNTSPTCFPENIRNLYKKVQKAVLNDWTRWEEACTQALVKALKERKTEAEAELATIKEHEEKIEDALAKVKKSKSKAALKAKNEVLLARTATLDGLTADNSSLSAELKALEQEVAESSARATKAEEFQEKFVKAQAEKLKMAAATKELKLREKKFKMLEGLLLFSPVMVDSGKIIVDFTGGQMEETKVSLGFDLTDPTSISCFMLKKEEDKGRGKKRAKRRPKAGGGLGREAREFAKRRMEAVMDFVNNDLDVKSGKEIPNILQNIEFQIGRIELIAQEIGNLGNKFDSVLEYNASTGFFSLTLDFISRTQTAKLRAVFDVVDEDYPFTPLDAVLENVIGVKEVDKVGDLIRRNAEPGFGYLKRACDTISVYMK</sequence>
<feature type="compositionally biased region" description="Polar residues" evidence="2">
    <location>
        <begin position="1"/>
        <end position="12"/>
    </location>
</feature>
<feature type="region of interest" description="Disordered" evidence="2">
    <location>
        <begin position="274"/>
        <end position="374"/>
    </location>
</feature>
<feature type="compositionally biased region" description="Polar residues" evidence="2">
    <location>
        <begin position="159"/>
        <end position="181"/>
    </location>
</feature>
<feature type="region of interest" description="Disordered" evidence="2">
    <location>
        <begin position="898"/>
        <end position="918"/>
    </location>
</feature>
<gene>
    <name evidence="3" type="ORF">TrRE_jg4363</name>
</gene>
<dbReference type="AlphaFoldDB" id="A0A9W7KRL3"/>
<evidence type="ECO:0000256" key="1">
    <source>
        <dbReference type="SAM" id="Coils"/>
    </source>
</evidence>
<keyword evidence="1" id="KW-0175">Coiled coil</keyword>
<comment type="caution">
    <text evidence="3">The sequence shown here is derived from an EMBL/GenBank/DDBJ whole genome shotgun (WGS) entry which is preliminary data.</text>
</comment>
<feature type="compositionally biased region" description="Basic and acidic residues" evidence="2">
    <location>
        <begin position="141"/>
        <end position="155"/>
    </location>
</feature>
<feature type="region of interest" description="Disordered" evidence="2">
    <location>
        <begin position="227"/>
        <end position="261"/>
    </location>
</feature>
<evidence type="ECO:0000313" key="4">
    <source>
        <dbReference type="Proteomes" id="UP001165082"/>
    </source>
</evidence>
<dbReference type="Proteomes" id="UP001165082">
    <property type="component" value="Unassembled WGS sequence"/>
</dbReference>
<feature type="compositionally biased region" description="Basic residues" evidence="2">
    <location>
        <begin position="194"/>
        <end position="204"/>
    </location>
</feature>
<dbReference type="OrthoDB" id="196777at2759"/>
<feature type="compositionally biased region" description="Low complexity" evidence="2">
    <location>
        <begin position="57"/>
        <end position="76"/>
    </location>
</feature>
<feature type="coiled-coil region" evidence="1">
    <location>
        <begin position="719"/>
        <end position="814"/>
    </location>
</feature>
<proteinExistence type="predicted"/>
<evidence type="ECO:0000256" key="2">
    <source>
        <dbReference type="SAM" id="MobiDB-lite"/>
    </source>
</evidence>